<gene>
    <name evidence="5" type="ORF">RN98_00875</name>
</gene>
<protein>
    <submittedName>
        <fullName evidence="5">Butanol dehydrogenase</fullName>
    </submittedName>
</protein>
<dbReference type="CDD" id="cd08180">
    <property type="entry name" value="PDD"/>
    <property type="match status" value="1"/>
</dbReference>
<dbReference type="GO" id="GO:0046872">
    <property type="term" value="F:metal ion binding"/>
    <property type="evidence" value="ECO:0007669"/>
    <property type="project" value="InterPro"/>
</dbReference>
<dbReference type="Pfam" id="PF25137">
    <property type="entry name" value="ADH_Fe_C"/>
    <property type="match status" value="1"/>
</dbReference>
<dbReference type="PANTHER" id="PTHR11496">
    <property type="entry name" value="ALCOHOL DEHYDROGENASE"/>
    <property type="match status" value="1"/>
</dbReference>
<evidence type="ECO:0000256" key="1">
    <source>
        <dbReference type="ARBA" id="ARBA00007358"/>
    </source>
</evidence>
<dbReference type="Pfam" id="PF00465">
    <property type="entry name" value="Fe-ADH"/>
    <property type="match status" value="1"/>
</dbReference>
<dbReference type="InterPro" id="IPR001670">
    <property type="entry name" value="ADH_Fe/GldA"/>
</dbReference>
<sequence length="372" mass="41209">MKEFRLQPKILFGEDSLDYLKTLEYKKVMIITDGVITQLKLIDLVTNNLSPMAEIKVFDKVEPNPSVATIENGLKDFIDFDPECVIALGGGSSIDACKGILYFAYKLYKKLSINKEKLFFIAIPTTSGTGSEVTSYSVVTQGEHKIALANDLMLPDVALLSTKFLSALPAKVVADTGMDVLTHALEAYVSTNANPFASALAIKSIKLIFENLVTHYNDRKIEGAKENVQFASCLAGIAFDNSSLGINHSIAHSIGAKFHIAHGRANAIIMPYVIEVNTEANKKYCEVSRELGLPAGNVEEGKSSLLSFVRILKEKLGIEKCLKDYGVDFEEFRKEIPDILLDIKKDMCTVYNPNKLTDEEYIRLLLKIYFGE</sequence>
<keyword evidence="2" id="KW-0560">Oxidoreductase</keyword>
<dbReference type="PANTHER" id="PTHR11496:SF102">
    <property type="entry name" value="ALCOHOL DEHYDROGENASE 4"/>
    <property type="match status" value="1"/>
</dbReference>
<evidence type="ECO:0000256" key="2">
    <source>
        <dbReference type="ARBA" id="ARBA00023002"/>
    </source>
</evidence>
<evidence type="ECO:0000259" key="3">
    <source>
        <dbReference type="Pfam" id="PF00465"/>
    </source>
</evidence>
<organism evidence="5">
    <name type="scientific">Fusobacterium animalis</name>
    <dbReference type="NCBI Taxonomy" id="76859"/>
    <lineage>
        <taxon>Bacteria</taxon>
        <taxon>Fusobacteriati</taxon>
        <taxon>Fusobacteriota</taxon>
        <taxon>Fusobacteriia</taxon>
        <taxon>Fusobacteriales</taxon>
        <taxon>Fusobacteriaceae</taxon>
        <taxon>Fusobacterium</taxon>
    </lineage>
</organism>
<dbReference type="SUPFAM" id="SSF56796">
    <property type="entry name" value="Dehydroquinate synthase-like"/>
    <property type="match status" value="1"/>
</dbReference>
<dbReference type="FunFam" id="1.20.1090.10:FF:000001">
    <property type="entry name" value="Aldehyde-alcohol dehydrogenase"/>
    <property type="match status" value="1"/>
</dbReference>
<evidence type="ECO:0000313" key="5">
    <source>
        <dbReference type="EMBL" id="ALF16837.1"/>
    </source>
</evidence>
<comment type="similarity">
    <text evidence="1">Belongs to the iron-containing alcohol dehydrogenase family.</text>
</comment>
<dbReference type="GO" id="GO:0004022">
    <property type="term" value="F:alcohol dehydrogenase (NAD+) activity"/>
    <property type="evidence" value="ECO:0007669"/>
    <property type="project" value="TreeGrafter"/>
</dbReference>
<name>A0A0M4SBR7_9FUSO</name>
<dbReference type="OrthoDB" id="9815791at2"/>
<reference evidence="5 6" key="1">
    <citation type="submission" date="2015-09" db="EMBL/GenBank/DDBJ databases">
        <authorList>
            <person name="Jackson K.R."/>
            <person name="Lunt B.L."/>
            <person name="Fisher J.N.B."/>
            <person name="Gardner A.V."/>
            <person name="Bailey M.E."/>
            <person name="Deus L.M."/>
            <person name="Earl A.S."/>
            <person name="Gibby P.D."/>
            <person name="Hartmann K.A."/>
            <person name="Liu J.E."/>
            <person name="Manci A.M."/>
            <person name="Nielsen D.A."/>
            <person name="Solomon M.B."/>
            <person name="Breakwell D.P."/>
            <person name="Burnett S.H."/>
            <person name="Grose J.H."/>
        </authorList>
    </citation>
    <scope>NUCLEOTIDE SEQUENCE [LARGE SCALE GENOMIC DNA]</scope>
    <source>
        <strain evidence="5 6">KCOM 1279</strain>
    </source>
</reference>
<dbReference type="FunFam" id="3.40.50.1970:FF:000003">
    <property type="entry name" value="Alcohol dehydrogenase, iron-containing"/>
    <property type="match status" value="1"/>
</dbReference>
<dbReference type="InterPro" id="IPR039697">
    <property type="entry name" value="Alcohol_dehydrogenase_Fe"/>
</dbReference>
<dbReference type="AlphaFoldDB" id="A0A0M4SBR7"/>
<dbReference type="PATRIC" id="fig|76859.3.peg.177"/>
<evidence type="ECO:0000259" key="4">
    <source>
        <dbReference type="Pfam" id="PF25137"/>
    </source>
</evidence>
<dbReference type="EMBL" id="CP012713">
    <property type="protein sequence ID" value="ALF16837.1"/>
    <property type="molecule type" value="Genomic_DNA"/>
</dbReference>
<feature type="domain" description="Fe-containing alcohol dehydrogenase-like C-terminal" evidence="4">
    <location>
        <begin position="174"/>
        <end position="368"/>
    </location>
</feature>
<dbReference type="Gene3D" id="1.20.1090.10">
    <property type="entry name" value="Dehydroquinate synthase-like - alpha domain"/>
    <property type="match status" value="1"/>
</dbReference>
<dbReference type="InterPro" id="IPR056798">
    <property type="entry name" value="ADH_Fe_C"/>
</dbReference>
<dbReference type="Proteomes" id="UP000063147">
    <property type="component" value="Chromosome"/>
</dbReference>
<proteinExistence type="inferred from homology"/>
<dbReference type="RefSeq" id="WP_060675586.1">
    <property type="nucleotide sequence ID" value="NZ_CP012713.1"/>
</dbReference>
<evidence type="ECO:0000313" key="6">
    <source>
        <dbReference type="Proteomes" id="UP000063147"/>
    </source>
</evidence>
<accession>A0A0M4SBR7</accession>
<feature type="domain" description="Alcohol dehydrogenase iron-type/glycerol dehydrogenase GldA" evidence="3">
    <location>
        <begin position="8"/>
        <end position="160"/>
    </location>
</feature>
<dbReference type="Gene3D" id="3.40.50.1970">
    <property type="match status" value="1"/>
</dbReference>